<dbReference type="Proteomes" id="UP001187192">
    <property type="component" value="Unassembled WGS sequence"/>
</dbReference>
<protein>
    <submittedName>
        <fullName evidence="1">Uncharacterized protein</fullName>
    </submittedName>
</protein>
<evidence type="ECO:0000313" key="1">
    <source>
        <dbReference type="EMBL" id="GMN45826.1"/>
    </source>
</evidence>
<name>A0AA88AKU7_FICCA</name>
<sequence>MAHQRCTETCGHTDDGVEKLLHNYGVLGHRFDNFMLVKLAEVSLRLKELCVVVLTIDTLLVGHVVRRADHAATVSTPETGFMV</sequence>
<dbReference type="EMBL" id="BTGU01000021">
    <property type="protein sequence ID" value="GMN45826.1"/>
    <property type="molecule type" value="Genomic_DNA"/>
</dbReference>
<comment type="caution">
    <text evidence="1">The sequence shown here is derived from an EMBL/GenBank/DDBJ whole genome shotgun (WGS) entry which is preliminary data.</text>
</comment>
<dbReference type="AlphaFoldDB" id="A0AA88AKU7"/>
<evidence type="ECO:0000313" key="2">
    <source>
        <dbReference type="Proteomes" id="UP001187192"/>
    </source>
</evidence>
<proteinExistence type="predicted"/>
<keyword evidence="2" id="KW-1185">Reference proteome</keyword>
<reference evidence="1" key="1">
    <citation type="submission" date="2023-07" db="EMBL/GenBank/DDBJ databases">
        <title>draft genome sequence of fig (Ficus carica).</title>
        <authorList>
            <person name="Takahashi T."/>
            <person name="Nishimura K."/>
        </authorList>
    </citation>
    <scope>NUCLEOTIDE SEQUENCE</scope>
</reference>
<organism evidence="1 2">
    <name type="scientific">Ficus carica</name>
    <name type="common">Common fig</name>
    <dbReference type="NCBI Taxonomy" id="3494"/>
    <lineage>
        <taxon>Eukaryota</taxon>
        <taxon>Viridiplantae</taxon>
        <taxon>Streptophyta</taxon>
        <taxon>Embryophyta</taxon>
        <taxon>Tracheophyta</taxon>
        <taxon>Spermatophyta</taxon>
        <taxon>Magnoliopsida</taxon>
        <taxon>eudicotyledons</taxon>
        <taxon>Gunneridae</taxon>
        <taxon>Pentapetalae</taxon>
        <taxon>rosids</taxon>
        <taxon>fabids</taxon>
        <taxon>Rosales</taxon>
        <taxon>Moraceae</taxon>
        <taxon>Ficeae</taxon>
        <taxon>Ficus</taxon>
    </lineage>
</organism>
<gene>
    <name evidence="1" type="ORF">TIFTF001_015020</name>
</gene>
<accession>A0AA88AKU7</accession>